<accession>A0A9W9Z9C8</accession>
<keyword evidence="1" id="KW-0732">Signal</keyword>
<proteinExistence type="predicted"/>
<keyword evidence="3" id="KW-1185">Reference proteome</keyword>
<dbReference type="EMBL" id="MU826429">
    <property type="protein sequence ID" value="KAJ7375939.1"/>
    <property type="molecule type" value="Genomic_DNA"/>
</dbReference>
<reference evidence="2" key="1">
    <citation type="submission" date="2023-01" db="EMBL/GenBank/DDBJ databases">
        <title>Genome assembly of the deep-sea coral Lophelia pertusa.</title>
        <authorList>
            <person name="Herrera S."/>
            <person name="Cordes E."/>
        </authorList>
    </citation>
    <scope>NUCLEOTIDE SEQUENCE</scope>
    <source>
        <strain evidence="2">USNM1676648</strain>
        <tissue evidence="2">Polyp</tissue>
    </source>
</reference>
<feature type="chain" id="PRO_5040950273" evidence="1">
    <location>
        <begin position="17"/>
        <end position="179"/>
    </location>
</feature>
<dbReference type="Proteomes" id="UP001163046">
    <property type="component" value="Unassembled WGS sequence"/>
</dbReference>
<dbReference type="PROSITE" id="PS51257">
    <property type="entry name" value="PROKAR_LIPOPROTEIN"/>
    <property type="match status" value="1"/>
</dbReference>
<organism evidence="2 3">
    <name type="scientific">Desmophyllum pertusum</name>
    <dbReference type="NCBI Taxonomy" id="174260"/>
    <lineage>
        <taxon>Eukaryota</taxon>
        <taxon>Metazoa</taxon>
        <taxon>Cnidaria</taxon>
        <taxon>Anthozoa</taxon>
        <taxon>Hexacorallia</taxon>
        <taxon>Scleractinia</taxon>
        <taxon>Caryophylliina</taxon>
        <taxon>Caryophylliidae</taxon>
        <taxon>Desmophyllum</taxon>
    </lineage>
</organism>
<evidence type="ECO:0000313" key="2">
    <source>
        <dbReference type="EMBL" id="KAJ7375939.1"/>
    </source>
</evidence>
<evidence type="ECO:0000313" key="3">
    <source>
        <dbReference type="Proteomes" id="UP001163046"/>
    </source>
</evidence>
<comment type="caution">
    <text evidence="2">The sequence shown here is derived from an EMBL/GenBank/DDBJ whole genome shotgun (WGS) entry which is preliminary data.</text>
</comment>
<feature type="signal peptide" evidence="1">
    <location>
        <begin position="1"/>
        <end position="16"/>
    </location>
</feature>
<protein>
    <submittedName>
        <fullName evidence="2">Uncharacterized protein</fullName>
    </submittedName>
</protein>
<dbReference type="OrthoDB" id="5958623at2759"/>
<dbReference type="AlphaFoldDB" id="A0A9W9Z9C8"/>
<name>A0A9W9Z9C8_9CNID</name>
<evidence type="ECO:0000256" key="1">
    <source>
        <dbReference type="SAM" id="SignalP"/>
    </source>
</evidence>
<gene>
    <name evidence="2" type="ORF">OS493_037902</name>
</gene>
<sequence>MKVFIVLSLCIALVSAGCENPLAKYEACNKQEGDCSCEADLTCVFTKEVIVKGRKVLVKQCMPEDAVIDVETVDFDIGEQRSSANAAFRAKRFLFPAFPGIPIPGLPFSKCAGEADCPANFCCPIIARLCLPKIWENGVCNFHELSKCGCADGLVCQKTTDIGTPIPGINIPMQQCVRM</sequence>